<dbReference type="Proteomes" id="UP000829398">
    <property type="component" value="Chromosome 6"/>
</dbReference>
<protein>
    <submittedName>
        <fullName evidence="1">Reverse transcriptase/RNA-dependent DNA polymerase</fullName>
    </submittedName>
</protein>
<comment type="caution">
    <text evidence="1">The sequence shown here is derived from an EMBL/GenBank/DDBJ whole genome shotgun (WGS) entry which is preliminary data.</text>
</comment>
<evidence type="ECO:0000313" key="2">
    <source>
        <dbReference type="Proteomes" id="UP000829398"/>
    </source>
</evidence>
<proteinExistence type="predicted"/>
<organism evidence="1 2">
    <name type="scientific">Citrus sinensis</name>
    <name type="common">Sweet orange</name>
    <name type="synonym">Citrus aurantium var. sinensis</name>
    <dbReference type="NCBI Taxonomy" id="2711"/>
    <lineage>
        <taxon>Eukaryota</taxon>
        <taxon>Viridiplantae</taxon>
        <taxon>Streptophyta</taxon>
        <taxon>Embryophyta</taxon>
        <taxon>Tracheophyta</taxon>
        <taxon>Spermatophyta</taxon>
        <taxon>Magnoliopsida</taxon>
        <taxon>eudicotyledons</taxon>
        <taxon>Gunneridae</taxon>
        <taxon>Pentapetalae</taxon>
        <taxon>rosids</taxon>
        <taxon>malvids</taxon>
        <taxon>Sapindales</taxon>
        <taxon>Rutaceae</taxon>
        <taxon>Aurantioideae</taxon>
        <taxon>Citrus</taxon>
    </lineage>
</organism>
<dbReference type="EMBL" id="CM039175">
    <property type="protein sequence ID" value="KAH9734279.1"/>
    <property type="molecule type" value="Genomic_DNA"/>
</dbReference>
<accession>A0ACB8JNR8</accession>
<gene>
    <name evidence="1" type="ORF">KPL71_017314</name>
</gene>
<keyword evidence="1" id="KW-0695">RNA-directed DNA polymerase</keyword>
<name>A0ACB8JNR8_CITSI</name>
<keyword evidence="1" id="KW-0548">Nucleotidyltransferase</keyword>
<reference evidence="2" key="1">
    <citation type="journal article" date="2023" name="Hortic. Res.">
        <title>A chromosome-level phased genome enabling allele-level studies in sweet orange: a case study on citrus Huanglongbing tolerance.</title>
        <authorList>
            <person name="Wu B."/>
            <person name="Yu Q."/>
            <person name="Deng Z."/>
            <person name="Duan Y."/>
            <person name="Luo F."/>
            <person name="Gmitter F. Jr."/>
        </authorList>
    </citation>
    <scope>NUCLEOTIDE SEQUENCE [LARGE SCALE GENOMIC DNA]</scope>
    <source>
        <strain evidence="2">cv. Valencia</strain>
    </source>
</reference>
<sequence>MLGRQCWRLLTRPNSLVARILKAKYHPNTNFSQASIGKNPSYSWRSIMAAHDLVLKGSRIRIGNGTCTLIKNDPWLPDLSNGLVSSDLDDDLSVATVKTLFVDGRRELDVDLISSTFNERDRNLILNIPLSQRNEEDVWYWLANTSGVYSVKSAYRLLLGEVSDVAGNMWRKIWKLEVPAKVRNFVWRAASNVLPTAVNLRSKHVSLNDLCLVGNFDKEIVLHLLVDCPFARTCWIKSKVGFFGIYSSFKDWLQALFRNCTNEQCWIAVMVCWKLWCNRNNLVWQGKCDTAKQIVNAAGNLLFQWQSAKSSVISNQVSSDPCVGAVAWSPPRVGWLKCNTDAAVFANEGRVGLGSVIRDESGKFVAALCCNIRGNYSPRDAEVLSIREALSWLKSMKLSKVIVETDCLQAFNALVDRKCPLNSFGSLVLDCKCIADSIGDIAFSFVRRSANSASHFVARAGNSLPGREVWRSVPPSWLISVL</sequence>
<evidence type="ECO:0000313" key="1">
    <source>
        <dbReference type="EMBL" id="KAH9734279.1"/>
    </source>
</evidence>
<keyword evidence="1" id="KW-0808">Transferase</keyword>
<keyword evidence="2" id="KW-1185">Reference proteome</keyword>